<comment type="caution">
    <text evidence="2">The sequence shown here is derived from an EMBL/GenBank/DDBJ whole genome shotgun (WGS) entry which is preliminary data.</text>
</comment>
<dbReference type="Proteomes" id="UP000295684">
    <property type="component" value="Unassembled WGS sequence"/>
</dbReference>
<evidence type="ECO:0000313" key="3">
    <source>
        <dbReference type="Proteomes" id="UP000295684"/>
    </source>
</evidence>
<sequence>MLNLFQHLFRSDTETVQEDDFSNRSSSEYARPINLLSEPKKEIASADGESASQ</sequence>
<dbReference type="AlphaFoldDB" id="A0A4V2RYR2"/>
<proteinExistence type="predicted"/>
<evidence type="ECO:0000313" key="2">
    <source>
        <dbReference type="EMBL" id="TCO21576.1"/>
    </source>
</evidence>
<name>A0A4V2RYR2_9SPHI</name>
<gene>
    <name evidence="2" type="ORF">EV200_107172</name>
</gene>
<protein>
    <submittedName>
        <fullName evidence="2">Uncharacterized protein</fullName>
    </submittedName>
</protein>
<dbReference type="EMBL" id="SLWO01000007">
    <property type="protein sequence ID" value="TCO21576.1"/>
    <property type="molecule type" value="Genomic_DNA"/>
</dbReference>
<evidence type="ECO:0000256" key="1">
    <source>
        <dbReference type="SAM" id="MobiDB-lite"/>
    </source>
</evidence>
<reference evidence="2 3" key="1">
    <citation type="submission" date="2019-03" db="EMBL/GenBank/DDBJ databases">
        <title>Genomic Encyclopedia of Type Strains, Phase IV (KMG-IV): sequencing the most valuable type-strain genomes for metagenomic binning, comparative biology and taxonomic classification.</title>
        <authorList>
            <person name="Goeker M."/>
        </authorList>
    </citation>
    <scope>NUCLEOTIDE SEQUENCE [LARGE SCALE GENOMIC DNA]</scope>
    <source>
        <strain evidence="2 3">DSM 103236</strain>
    </source>
</reference>
<accession>A0A4V2RYR2</accession>
<organism evidence="2 3">
    <name type="scientific">Pedobacter psychrotolerans</name>
    <dbReference type="NCBI Taxonomy" id="1843235"/>
    <lineage>
        <taxon>Bacteria</taxon>
        <taxon>Pseudomonadati</taxon>
        <taxon>Bacteroidota</taxon>
        <taxon>Sphingobacteriia</taxon>
        <taxon>Sphingobacteriales</taxon>
        <taxon>Sphingobacteriaceae</taxon>
        <taxon>Pedobacter</taxon>
    </lineage>
</organism>
<feature type="region of interest" description="Disordered" evidence="1">
    <location>
        <begin position="15"/>
        <end position="53"/>
    </location>
</feature>